<evidence type="ECO:0000313" key="2">
    <source>
        <dbReference type="Proteomes" id="UP001385951"/>
    </source>
</evidence>
<reference evidence="1 2" key="1">
    <citation type="submission" date="2022-09" db="EMBL/GenBank/DDBJ databases">
        <authorList>
            <person name="Palmer J.M."/>
        </authorList>
    </citation>
    <scope>NUCLEOTIDE SEQUENCE [LARGE SCALE GENOMIC DNA]</scope>
    <source>
        <strain evidence="1 2">DSM 7382</strain>
    </source>
</reference>
<keyword evidence="2" id="KW-1185">Reference proteome</keyword>
<proteinExistence type="predicted"/>
<accession>A0AAW0GSE4</accession>
<organism evidence="1 2">
    <name type="scientific">Cerrena zonata</name>
    <dbReference type="NCBI Taxonomy" id="2478898"/>
    <lineage>
        <taxon>Eukaryota</taxon>
        <taxon>Fungi</taxon>
        <taxon>Dikarya</taxon>
        <taxon>Basidiomycota</taxon>
        <taxon>Agaricomycotina</taxon>
        <taxon>Agaricomycetes</taxon>
        <taxon>Polyporales</taxon>
        <taxon>Cerrenaceae</taxon>
        <taxon>Cerrena</taxon>
    </lineage>
</organism>
<comment type="caution">
    <text evidence="1">The sequence shown here is derived from an EMBL/GenBank/DDBJ whole genome shotgun (WGS) entry which is preliminary data.</text>
</comment>
<feature type="non-terminal residue" evidence="1">
    <location>
        <position position="1"/>
    </location>
</feature>
<evidence type="ECO:0000313" key="1">
    <source>
        <dbReference type="EMBL" id="KAK7696523.1"/>
    </source>
</evidence>
<dbReference type="EMBL" id="JASBNA010000001">
    <property type="protein sequence ID" value="KAK7696523.1"/>
    <property type="molecule type" value="Genomic_DNA"/>
</dbReference>
<protein>
    <submittedName>
        <fullName evidence="1">Uncharacterized protein</fullName>
    </submittedName>
</protein>
<sequence>CSPRGLSRSFLVSLAIFKTELYFISHACINSAHPSPHLSATLQMLQWLTYNTSISLPDQASR</sequence>
<name>A0AAW0GSE4_9APHY</name>
<dbReference type="AlphaFoldDB" id="A0AAW0GSE4"/>
<dbReference type="Proteomes" id="UP001385951">
    <property type="component" value="Unassembled WGS sequence"/>
</dbReference>
<gene>
    <name evidence="1" type="ORF">QCA50_001181</name>
</gene>